<dbReference type="Proteomes" id="UP001589688">
    <property type="component" value="Unassembled WGS sequence"/>
</dbReference>
<name>A0ABV5ZNI9_9BACT</name>
<accession>A0ABV5ZNI9</accession>
<protein>
    <submittedName>
        <fullName evidence="1">Uncharacterized protein</fullName>
    </submittedName>
</protein>
<proteinExistence type="predicted"/>
<keyword evidence="2" id="KW-1185">Reference proteome</keyword>
<gene>
    <name evidence="1" type="ORF">ACFFK8_08425</name>
</gene>
<sequence length="101" mass="11206">MKGIQMTAFEPEVKVVRDAGGKIVQGLTVGDTLRQNQAMILVLRQGELKEWPAGGCGIADMLLDNDPIYWRSKVREQLEMDGQKVNQVKITTTGITIDANY</sequence>
<dbReference type="EMBL" id="JBHLZF010000002">
    <property type="protein sequence ID" value="MFB9897816.1"/>
    <property type="molecule type" value="Genomic_DNA"/>
</dbReference>
<reference evidence="1 2" key="1">
    <citation type="submission" date="2024-09" db="EMBL/GenBank/DDBJ databases">
        <authorList>
            <person name="Sun Q."/>
            <person name="Mori K."/>
        </authorList>
    </citation>
    <scope>NUCLEOTIDE SEQUENCE [LARGE SCALE GENOMIC DNA]</scope>
    <source>
        <strain evidence="1 2">ATCC 51272</strain>
    </source>
</reference>
<evidence type="ECO:0000313" key="2">
    <source>
        <dbReference type="Proteomes" id="UP001589688"/>
    </source>
</evidence>
<dbReference type="RefSeq" id="WP_027951521.1">
    <property type="nucleotide sequence ID" value="NZ_JADU01000001.1"/>
</dbReference>
<organism evidence="1 2">
    <name type="scientific">Hallella seregens ATCC 51272</name>
    <dbReference type="NCBI Taxonomy" id="1336250"/>
    <lineage>
        <taxon>Bacteria</taxon>
        <taxon>Pseudomonadati</taxon>
        <taxon>Bacteroidota</taxon>
        <taxon>Bacteroidia</taxon>
        <taxon>Bacteroidales</taxon>
        <taxon>Prevotellaceae</taxon>
        <taxon>Hallella</taxon>
    </lineage>
</organism>
<evidence type="ECO:0000313" key="1">
    <source>
        <dbReference type="EMBL" id="MFB9897816.1"/>
    </source>
</evidence>
<comment type="caution">
    <text evidence="1">The sequence shown here is derived from an EMBL/GenBank/DDBJ whole genome shotgun (WGS) entry which is preliminary data.</text>
</comment>